<protein>
    <submittedName>
        <fullName evidence="2">Uncharacterized protein</fullName>
    </submittedName>
</protein>
<evidence type="ECO:0000313" key="3">
    <source>
        <dbReference type="Proteomes" id="UP001163828"/>
    </source>
</evidence>
<accession>A0ABQ8PWP5</accession>
<keyword evidence="3" id="KW-1185">Reference proteome</keyword>
<sequence>MRDSSHGFILGYVLGLCFQGGTERAEVADEWSEAFDIASGVAGNRPKDCGNDWDSKGPNGSEDMMDPHYTEWF</sequence>
<dbReference type="EMBL" id="MU791522">
    <property type="protein sequence ID" value="KAJ3990757.1"/>
    <property type="molecule type" value="Genomic_DNA"/>
</dbReference>
<gene>
    <name evidence="2" type="ORF">F5050DRAFT_1813509</name>
</gene>
<feature type="region of interest" description="Disordered" evidence="1">
    <location>
        <begin position="46"/>
        <end position="73"/>
    </location>
</feature>
<evidence type="ECO:0000313" key="2">
    <source>
        <dbReference type="EMBL" id="KAJ3990757.1"/>
    </source>
</evidence>
<evidence type="ECO:0000256" key="1">
    <source>
        <dbReference type="SAM" id="MobiDB-lite"/>
    </source>
</evidence>
<reference evidence="2" key="1">
    <citation type="submission" date="2022-08" db="EMBL/GenBank/DDBJ databases">
        <authorList>
            <consortium name="DOE Joint Genome Institute"/>
            <person name="Min B."/>
            <person name="Riley R."/>
            <person name="Sierra-Patev S."/>
            <person name="Naranjo-Ortiz M."/>
            <person name="Looney B."/>
            <person name="Konkel Z."/>
            <person name="Slot J.C."/>
            <person name="Sakamoto Y."/>
            <person name="Steenwyk J.L."/>
            <person name="Rokas A."/>
            <person name="Carro J."/>
            <person name="Camarero S."/>
            <person name="Ferreira P."/>
            <person name="Molpeceres G."/>
            <person name="Ruiz-Duenas F.J."/>
            <person name="Serrano A."/>
            <person name="Henrissat B."/>
            <person name="Drula E."/>
            <person name="Hughes K.W."/>
            <person name="Mata J.L."/>
            <person name="Ishikawa N.K."/>
            <person name="Vargas-Isla R."/>
            <person name="Ushijima S."/>
            <person name="Smith C.A."/>
            <person name="Ahrendt S."/>
            <person name="Andreopoulos W."/>
            <person name="He G."/>
            <person name="Labutti K."/>
            <person name="Lipzen A."/>
            <person name="Ng V."/>
            <person name="Sandor L."/>
            <person name="Barry K."/>
            <person name="Martinez A.T."/>
            <person name="Xiao Y."/>
            <person name="Gibbons J.G."/>
            <person name="Terashima K."/>
            <person name="Hibbett D.S."/>
            <person name="Grigoriev I.V."/>
        </authorList>
    </citation>
    <scope>NUCLEOTIDE SEQUENCE</scope>
    <source>
        <strain evidence="2">TFB10827</strain>
    </source>
</reference>
<dbReference type="Proteomes" id="UP001163828">
    <property type="component" value="Unassembled WGS sequence"/>
</dbReference>
<organism evidence="2 3">
    <name type="scientific">Lentinula boryana</name>
    <dbReference type="NCBI Taxonomy" id="40481"/>
    <lineage>
        <taxon>Eukaryota</taxon>
        <taxon>Fungi</taxon>
        <taxon>Dikarya</taxon>
        <taxon>Basidiomycota</taxon>
        <taxon>Agaricomycotina</taxon>
        <taxon>Agaricomycetes</taxon>
        <taxon>Agaricomycetidae</taxon>
        <taxon>Agaricales</taxon>
        <taxon>Marasmiineae</taxon>
        <taxon>Omphalotaceae</taxon>
        <taxon>Lentinula</taxon>
    </lineage>
</organism>
<name>A0ABQ8PWP5_9AGAR</name>
<proteinExistence type="predicted"/>
<feature type="compositionally biased region" description="Basic and acidic residues" evidence="1">
    <location>
        <begin position="46"/>
        <end position="55"/>
    </location>
</feature>
<comment type="caution">
    <text evidence="2">The sequence shown here is derived from an EMBL/GenBank/DDBJ whole genome shotgun (WGS) entry which is preliminary data.</text>
</comment>